<dbReference type="Proteomes" id="UP000830198">
    <property type="component" value="Chromosome"/>
</dbReference>
<gene>
    <name evidence="2" type="ORF">MYF79_11295</name>
</gene>
<keyword evidence="1" id="KW-1133">Transmembrane helix</keyword>
<dbReference type="EMBL" id="CP095855">
    <property type="protein sequence ID" value="UPK71868.1"/>
    <property type="molecule type" value="Genomic_DNA"/>
</dbReference>
<proteinExistence type="predicted"/>
<evidence type="ECO:0000313" key="2">
    <source>
        <dbReference type="EMBL" id="UPK71868.1"/>
    </source>
</evidence>
<evidence type="ECO:0000313" key="3">
    <source>
        <dbReference type="Proteomes" id="UP000830198"/>
    </source>
</evidence>
<keyword evidence="3" id="KW-1185">Reference proteome</keyword>
<feature type="transmembrane region" description="Helical" evidence="1">
    <location>
        <begin position="20"/>
        <end position="39"/>
    </location>
</feature>
<organism evidence="2 3">
    <name type="scientific">Chitinophaga filiformis</name>
    <name type="common">Myxococcus filiformis</name>
    <name type="synonym">Flexibacter filiformis</name>
    <dbReference type="NCBI Taxonomy" id="104663"/>
    <lineage>
        <taxon>Bacteria</taxon>
        <taxon>Pseudomonadati</taxon>
        <taxon>Bacteroidota</taxon>
        <taxon>Chitinophagia</taxon>
        <taxon>Chitinophagales</taxon>
        <taxon>Chitinophagaceae</taxon>
        <taxon>Chitinophaga</taxon>
    </lineage>
</organism>
<sequence>MRIPPEPTPNGTEPASWTTVLWMSVVALIGFSFAVYRFLQFSEAGAQLHNVRLTRIELYIYRGTGPWGVIAVFIVMGIFGLYNAIVNVRDLRSRKH</sequence>
<evidence type="ECO:0000256" key="1">
    <source>
        <dbReference type="SAM" id="Phobius"/>
    </source>
</evidence>
<reference evidence="2 3" key="1">
    <citation type="submission" date="2022-04" db="EMBL/GenBank/DDBJ databases">
        <title>The arsenic-methylating capacity of Chitinophaga filiformis YT5 during chitin decomposition.</title>
        <authorList>
            <person name="Chen G."/>
            <person name="Liang Y."/>
        </authorList>
    </citation>
    <scope>NUCLEOTIDE SEQUENCE [LARGE SCALE GENOMIC DNA]</scope>
    <source>
        <strain evidence="2 3">YT5</strain>
    </source>
</reference>
<name>A0ABY4I704_CHIFI</name>
<feature type="transmembrane region" description="Helical" evidence="1">
    <location>
        <begin position="59"/>
        <end position="85"/>
    </location>
</feature>
<keyword evidence="1" id="KW-0472">Membrane</keyword>
<accession>A0ABY4I704</accession>
<protein>
    <submittedName>
        <fullName evidence="2">Uncharacterized protein</fullName>
    </submittedName>
</protein>
<dbReference type="RefSeq" id="WP_247813978.1">
    <property type="nucleotide sequence ID" value="NZ_CP095855.1"/>
</dbReference>
<keyword evidence="1" id="KW-0812">Transmembrane</keyword>